<dbReference type="FunFam" id="2.40.70.10:FF:000023">
    <property type="entry name" value="Aspartic protease"/>
    <property type="match status" value="1"/>
</dbReference>
<feature type="active site" evidence="6">
    <location>
        <position position="88"/>
    </location>
</feature>
<dbReference type="Pfam" id="PF00026">
    <property type="entry name" value="Asp"/>
    <property type="match status" value="1"/>
</dbReference>
<dbReference type="CDD" id="cd05474">
    <property type="entry name" value="SAP_like"/>
    <property type="match status" value="1"/>
</dbReference>
<comment type="similarity">
    <text evidence="1 7">Belongs to the peptidase A1 family.</text>
</comment>
<evidence type="ECO:0000313" key="11">
    <source>
        <dbReference type="EMBL" id="CDR37851.1"/>
    </source>
</evidence>
<dbReference type="EMBL" id="LK052886">
    <property type="protein sequence ID" value="CDR37851.1"/>
    <property type="molecule type" value="Genomic_DNA"/>
</dbReference>
<evidence type="ECO:0000256" key="9">
    <source>
        <dbReference type="SAM" id="SignalP"/>
    </source>
</evidence>
<evidence type="ECO:0000256" key="4">
    <source>
        <dbReference type="ARBA" id="ARBA00022750"/>
    </source>
</evidence>
<reference evidence="11" key="1">
    <citation type="journal article" date="2014" name="Genome Announc.">
        <title>Genome sequence of the yeast Cyberlindnera fabianii (Hansenula fabianii).</title>
        <authorList>
            <person name="Freel K.C."/>
            <person name="Sarilar V."/>
            <person name="Neuveglise C."/>
            <person name="Devillers H."/>
            <person name="Friedrich A."/>
            <person name="Schacherer J."/>
        </authorList>
    </citation>
    <scope>NUCLEOTIDE SEQUENCE</scope>
    <source>
        <strain evidence="11">YJS4271</strain>
    </source>
</reference>
<feature type="compositionally biased region" description="Low complexity" evidence="8">
    <location>
        <begin position="508"/>
        <end position="539"/>
    </location>
</feature>
<dbReference type="InterPro" id="IPR001969">
    <property type="entry name" value="Aspartic_peptidase_AS"/>
</dbReference>
<evidence type="ECO:0000256" key="2">
    <source>
        <dbReference type="ARBA" id="ARBA00022670"/>
    </source>
</evidence>
<evidence type="ECO:0000256" key="7">
    <source>
        <dbReference type="RuleBase" id="RU000454"/>
    </source>
</evidence>
<evidence type="ECO:0000256" key="8">
    <source>
        <dbReference type="SAM" id="MobiDB-lite"/>
    </source>
</evidence>
<dbReference type="SUPFAM" id="SSF50630">
    <property type="entry name" value="Acid proteases"/>
    <property type="match status" value="1"/>
</dbReference>
<dbReference type="Gene3D" id="2.40.70.10">
    <property type="entry name" value="Acid Proteases"/>
    <property type="match status" value="2"/>
</dbReference>
<keyword evidence="2 7" id="KW-0645">Protease</keyword>
<feature type="chain" id="PRO_5001593855" evidence="9">
    <location>
        <begin position="19"/>
        <end position="559"/>
    </location>
</feature>
<feature type="signal peptide" evidence="9">
    <location>
        <begin position="1"/>
        <end position="18"/>
    </location>
</feature>
<accession>A0A061AL28</accession>
<evidence type="ECO:0000259" key="10">
    <source>
        <dbReference type="PROSITE" id="PS51767"/>
    </source>
</evidence>
<keyword evidence="3 9" id="KW-0732">Signal</keyword>
<dbReference type="InterPro" id="IPR001461">
    <property type="entry name" value="Aspartic_peptidase_A1"/>
</dbReference>
<dbReference type="GO" id="GO:0071944">
    <property type="term" value="C:cell periphery"/>
    <property type="evidence" value="ECO:0007669"/>
    <property type="project" value="UniProtKB-ARBA"/>
</dbReference>
<dbReference type="GO" id="GO:0006508">
    <property type="term" value="P:proteolysis"/>
    <property type="evidence" value="ECO:0007669"/>
    <property type="project" value="UniProtKB-KW"/>
</dbReference>
<evidence type="ECO:0000256" key="3">
    <source>
        <dbReference type="ARBA" id="ARBA00022729"/>
    </source>
</evidence>
<dbReference type="InterPro" id="IPR033121">
    <property type="entry name" value="PEPTIDASE_A1"/>
</dbReference>
<evidence type="ECO:0000256" key="6">
    <source>
        <dbReference type="PIRSR" id="PIRSR601461-1"/>
    </source>
</evidence>
<feature type="domain" description="Peptidase A1" evidence="10">
    <location>
        <begin position="70"/>
        <end position="449"/>
    </location>
</feature>
<name>A0A061AL28_CYBFA</name>
<keyword evidence="5 7" id="KW-0378">Hydrolase</keyword>
<protein>
    <submittedName>
        <fullName evidence="11">CYFA0S01e18294g1_1</fullName>
    </submittedName>
</protein>
<dbReference type="PANTHER" id="PTHR47966:SF65">
    <property type="entry name" value="ASPARTIC-TYPE ENDOPEPTIDASE"/>
    <property type="match status" value="1"/>
</dbReference>
<dbReference type="GO" id="GO:0004190">
    <property type="term" value="F:aspartic-type endopeptidase activity"/>
    <property type="evidence" value="ECO:0007669"/>
    <property type="project" value="UniProtKB-KW"/>
</dbReference>
<proteinExistence type="inferred from homology"/>
<evidence type="ECO:0000256" key="5">
    <source>
        <dbReference type="ARBA" id="ARBA00022801"/>
    </source>
</evidence>
<dbReference type="VEuPathDB" id="FungiDB:BON22_1573"/>
<organism evidence="11">
    <name type="scientific">Cyberlindnera fabianii</name>
    <name type="common">Yeast</name>
    <name type="synonym">Hansenula fabianii</name>
    <dbReference type="NCBI Taxonomy" id="36022"/>
    <lineage>
        <taxon>Eukaryota</taxon>
        <taxon>Fungi</taxon>
        <taxon>Dikarya</taxon>
        <taxon>Ascomycota</taxon>
        <taxon>Saccharomycotina</taxon>
        <taxon>Saccharomycetes</taxon>
        <taxon>Phaffomycetales</taxon>
        <taxon>Phaffomycetaceae</taxon>
        <taxon>Cyberlindnera</taxon>
    </lineage>
</organism>
<feature type="active site" evidence="6">
    <location>
        <position position="342"/>
    </location>
</feature>
<feature type="region of interest" description="Disordered" evidence="8">
    <location>
        <begin position="495"/>
        <end position="539"/>
    </location>
</feature>
<evidence type="ECO:0000256" key="1">
    <source>
        <dbReference type="ARBA" id="ARBA00007447"/>
    </source>
</evidence>
<dbReference type="PRINTS" id="PR00792">
    <property type="entry name" value="PEPSIN"/>
</dbReference>
<dbReference type="InterPro" id="IPR021109">
    <property type="entry name" value="Peptidase_aspartic_dom_sf"/>
</dbReference>
<keyword evidence="4 7" id="KW-0064">Aspartyl protease</keyword>
<dbReference type="PROSITE" id="PS51767">
    <property type="entry name" value="PEPTIDASE_A1"/>
    <property type="match status" value="1"/>
</dbReference>
<dbReference type="PhylomeDB" id="A0A061AL28"/>
<dbReference type="PANTHER" id="PTHR47966">
    <property type="entry name" value="BETA-SITE APP-CLEAVING ENZYME, ISOFORM A-RELATED"/>
    <property type="match status" value="1"/>
</dbReference>
<dbReference type="InterPro" id="IPR033876">
    <property type="entry name" value="SAP-like"/>
</dbReference>
<sequence length="559" mass="58077">MLPFSVLFSLVAATGATAKMLSPGFQSLHFNVSRGSSYGTATAGAKPRLRVRDSVDGTIETTLENEQTFYSVDLKIGSTNQDVVVLVDTGSSDLWVTGSNNPYCGSSSSSSSSSRKYRVLDDLTSHDSLTTTGNSAKSDLNVVNKASDVTSDTSSLKAIDCSQYGVFNPNNSDSFHSNETEFYIVYGDSTFAYGTWGYDTVTVGGTEVKDFSFAVANRTNSTVGVLGIGLTGLETTYSGSRASSLTSRYQYANLPVKMVEDGLISKRLYSLYLNDYNADSGSVLFGGIDHAKYSGTLTTVPIINTLSSSGYDTPIKLEVALSGISFDGGDSALTSPIAALLDSGTTLTYIPSDAIASIADSVGATYSSSYGYYLMDCPSSSIDTNLTFDFDGLTISAPIDNFILAADSSGSTCVLALMDYGTDYAILGDSFLRSAYIVYDLDELEIAMAQVKYTTEENIEVVTGSIPSASAAEGYSSTASVDGSDSTDLNGVIGGAGLSSADDDGEESTSSVTQTASRSTSSSTRSGSSGSSSSTGAGSHNAPFIAAAASLAMGMLALL</sequence>
<dbReference type="PROSITE" id="PS00141">
    <property type="entry name" value="ASP_PROTEASE"/>
    <property type="match status" value="2"/>
</dbReference>
<dbReference type="AlphaFoldDB" id="A0A061AL28"/>
<dbReference type="OrthoDB" id="771136at2759"/>
<gene>
    <name evidence="11" type="ORF">CYFA0S_01e18294g</name>
</gene>